<feature type="transmembrane region" description="Helical" evidence="2">
    <location>
        <begin position="46"/>
        <end position="67"/>
    </location>
</feature>
<dbReference type="GeneID" id="83178538"/>
<dbReference type="AlphaFoldDB" id="A0A9W9N4C3"/>
<reference evidence="3" key="2">
    <citation type="journal article" date="2023" name="IMA Fungus">
        <title>Comparative genomic study of the Penicillium genus elucidates a diverse pangenome and 15 lateral gene transfer events.</title>
        <authorList>
            <person name="Petersen C."/>
            <person name="Sorensen T."/>
            <person name="Nielsen M.R."/>
            <person name="Sondergaard T.E."/>
            <person name="Sorensen J.L."/>
            <person name="Fitzpatrick D.A."/>
            <person name="Frisvad J.C."/>
            <person name="Nielsen K.L."/>
        </authorList>
    </citation>
    <scope>NUCLEOTIDE SEQUENCE</scope>
    <source>
        <strain evidence="3">IBT 15544</strain>
    </source>
</reference>
<sequence length="283" mass="32281">MDMFRDKSPDLEDGDYETCEGLLAEEQGQDWTPEEEIDTYGDWATVLLQLTTLGVFFLLGILFGFMWQGDLDSQCSEYVSQYSPVMSGVGVTYHLQKFNNPLLKETVYRQEASPEVDAAWDALGVNYRRIRVPPEEAARSDLAPDQVKINQKYGGGFPANVEGLQHLQCLNLLRQSLYFNYDYYHSNGEGAFANNDFIARHQIAQCVDVLRQQLMCTVDTGVVGQVWIYPENPEPFVDFNTRQRCKNFDAIREWAEKNQLPENPPADFLQPPAPGDHIYKAMP</sequence>
<dbReference type="PANTHER" id="PTHR33365:SF13">
    <property type="entry name" value="TAT PATHWAY SIGNAL SEQUENCE"/>
    <property type="match status" value="1"/>
</dbReference>
<dbReference type="OrthoDB" id="3687641at2759"/>
<organism evidence="3 4">
    <name type="scientific">Penicillium cinerascens</name>
    <dbReference type="NCBI Taxonomy" id="70096"/>
    <lineage>
        <taxon>Eukaryota</taxon>
        <taxon>Fungi</taxon>
        <taxon>Dikarya</taxon>
        <taxon>Ascomycota</taxon>
        <taxon>Pezizomycotina</taxon>
        <taxon>Eurotiomycetes</taxon>
        <taxon>Eurotiomycetidae</taxon>
        <taxon>Eurotiales</taxon>
        <taxon>Aspergillaceae</taxon>
        <taxon>Penicillium</taxon>
    </lineage>
</organism>
<comment type="similarity">
    <text evidence="1">Belongs to the ustYa family.</text>
</comment>
<proteinExistence type="inferred from homology"/>
<dbReference type="PANTHER" id="PTHR33365">
    <property type="entry name" value="YALI0B05434P"/>
    <property type="match status" value="1"/>
</dbReference>
<dbReference type="GO" id="GO:0043386">
    <property type="term" value="P:mycotoxin biosynthetic process"/>
    <property type="evidence" value="ECO:0007669"/>
    <property type="project" value="InterPro"/>
</dbReference>
<dbReference type="RefSeq" id="XP_058310699.1">
    <property type="nucleotide sequence ID" value="XM_058451237.1"/>
</dbReference>
<gene>
    <name evidence="3" type="ORF">N7498_004175</name>
</gene>
<dbReference type="EMBL" id="JAPQKR010000008">
    <property type="protein sequence ID" value="KAJ5212529.1"/>
    <property type="molecule type" value="Genomic_DNA"/>
</dbReference>
<reference evidence="3" key="1">
    <citation type="submission" date="2022-12" db="EMBL/GenBank/DDBJ databases">
        <authorList>
            <person name="Petersen C."/>
        </authorList>
    </citation>
    <scope>NUCLEOTIDE SEQUENCE</scope>
    <source>
        <strain evidence="3">IBT 15544</strain>
    </source>
</reference>
<comment type="caution">
    <text evidence="3">The sequence shown here is derived from an EMBL/GenBank/DDBJ whole genome shotgun (WGS) entry which is preliminary data.</text>
</comment>
<evidence type="ECO:0000313" key="4">
    <source>
        <dbReference type="Proteomes" id="UP001150904"/>
    </source>
</evidence>
<evidence type="ECO:0000256" key="1">
    <source>
        <dbReference type="ARBA" id="ARBA00035112"/>
    </source>
</evidence>
<protein>
    <recommendedName>
        <fullName evidence="5">Tat pathway signal sequence</fullName>
    </recommendedName>
</protein>
<keyword evidence="4" id="KW-1185">Reference proteome</keyword>
<keyword evidence="2" id="KW-0472">Membrane</keyword>
<evidence type="ECO:0008006" key="5">
    <source>
        <dbReference type="Google" id="ProtNLM"/>
    </source>
</evidence>
<keyword evidence="2" id="KW-0812">Transmembrane</keyword>
<accession>A0A9W9N4C3</accession>
<dbReference type="Proteomes" id="UP001150904">
    <property type="component" value="Unassembled WGS sequence"/>
</dbReference>
<dbReference type="InterPro" id="IPR021765">
    <property type="entry name" value="UstYa-like"/>
</dbReference>
<evidence type="ECO:0000313" key="3">
    <source>
        <dbReference type="EMBL" id="KAJ5212529.1"/>
    </source>
</evidence>
<evidence type="ECO:0000256" key="2">
    <source>
        <dbReference type="SAM" id="Phobius"/>
    </source>
</evidence>
<dbReference type="Pfam" id="PF11807">
    <property type="entry name" value="UstYa"/>
    <property type="match status" value="1"/>
</dbReference>
<keyword evidence="2" id="KW-1133">Transmembrane helix</keyword>
<name>A0A9W9N4C3_9EURO</name>